<evidence type="ECO:0000259" key="8">
    <source>
        <dbReference type="SMART" id="SM01332"/>
    </source>
</evidence>
<dbReference type="InterPro" id="IPR006671">
    <property type="entry name" value="Cyclin_N"/>
</dbReference>
<evidence type="ECO:0000313" key="9">
    <source>
        <dbReference type="EMBL" id="KZV53905.1"/>
    </source>
</evidence>
<reference evidence="9 10" key="1">
    <citation type="journal article" date="2015" name="Proc. Natl. Acad. Sci. U.S.A.">
        <title>The resurrection genome of Boea hygrometrica: A blueprint for survival of dehydration.</title>
        <authorList>
            <person name="Xiao L."/>
            <person name="Yang G."/>
            <person name="Zhang L."/>
            <person name="Yang X."/>
            <person name="Zhao S."/>
            <person name="Ji Z."/>
            <person name="Zhou Q."/>
            <person name="Hu M."/>
            <person name="Wang Y."/>
            <person name="Chen M."/>
            <person name="Xu Y."/>
            <person name="Jin H."/>
            <person name="Xiao X."/>
            <person name="Hu G."/>
            <person name="Bao F."/>
            <person name="Hu Y."/>
            <person name="Wan P."/>
            <person name="Li L."/>
            <person name="Deng X."/>
            <person name="Kuang T."/>
            <person name="Xiang C."/>
            <person name="Zhu J.K."/>
            <person name="Oliver M.J."/>
            <person name="He Y."/>
        </authorList>
    </citation>
    <scope>NUCLEOTIDE SEQUENCE [LARGE SCALE GENOMIC DNA]</scope>
    <source>
        <strain evidence="10">cv. XS01</strain>
    </source>
</reference>
<dbReference type="InterPro" id="IPR013763">
    <property type="entry name" value="Cyclin-like_dom"/>
</dbReference>
<dbReference type="EMBL" id="KQ990063">
    <property type="protein sequence ID" value="KZV53905.1"/>
    <property type="molecule type" value="Genomic_DNA"/>
</dbReference>
<dbReference type="OrthoDB" id="5590282at2759"/>
<evidence type="ECO:0000256" key="6">
    <source>
        <dbReference type="SAM" id="MobiDB-lite"/>
    </source>
</evidence>
<dbReference type="InterPro" id="IPR046965">
    <property type="entry name" value="Cyclin_A/B-like"/>
</dbReference>
<name>A0A2Z7D3B2_9LAMI</name>
<dbReference type="Pfam" id="PF02984">
    <property type="entry name" value="Cyclin_C"/>
    <property type="match status" value="1"/>
</dbReference>
<organism evidence="9 10">
    <name type="scientific">Dorcoceras hygrometricum</name>
    <dbReference type="NCBI Taxonomy" id="472368"/>
    <lineage>
        <taxon>Eukaryota</taxon>
        <taxon>Viridiplantae</taxon>
        <taxon>Streptophyta</taxon>
        <taxon>Embryophyta</taxon>
        <taxon>Tracheophyta</taxon>
        <taxon>Spermatophyta</taxon>
        <taxon>Magnoliopsida</taxon>
        <taxon>eudicotyledons</taxon>
        <taxon>Gunneridae</taxon>
        <taxon>Pentapetalae</taxon>
        <taxon>asterids</taxon>
        <taxon>lamiids</taxon>
        <taxon>Lamiales</taxon>
        <taxon>Gesneriaceae</taxon>
        <taxon>Didymocarpoideae</taxon>
        <taxon>Trichosporeae</taxon>
        <taxon>Loxocarpinae</taxon>
        <taxon>Dorcoceras</taxon>
    </lineage>
</organism>
<dbReference type="PROSITE" id="PS00292">
    <property type="entry name" value="CYCLINS"/>
    <property type="match status" value="1"/>
</dbReference>
<dbReference type="SMART" id="SM00385">
    <property type="entry name" value="CYCLIN"/>
    <property type="match status" value="2"/>
</dbReference>
<sequence length="498" mass="56342">MKAYQFASTNCRIMKQTGMSNENTSSNIAGSNLRITRARAKALGSLGGLPPLHPSAKHDEKQVLRTNSKRAASYDNKTASNTAVCPQQKRRAVLKDITNITCDNFYTNCISATSGQTSNQERKSSRQNIGKVVAACFAKEFQVSGCKRRNVTERMTISKEDESQEIGPIVNLTIEPTEVSSTAGPIPLDTMPGSHTPLLSPYNRKNGKLLSKEENLGDRGITNIDAEKHPLMCSTYAADIYSNLRAIQIYRKPSADYMEKQQLDITEAMRGILVDWLVEVSEEYRLIPDTLYLTVNLIDRYLSTNNIEKQKLQLLGVTCMLIASKYEEICAPCVEEFCFITDNTYTKGEVLKMEGRVLNYLGFQLSIPTTKKFLRRFIHAAQFSYEIPSVELEFLANYLAELTLIEYSFLKFLPSLIAASAVFLARWTLDQSDHPWNSTLEYYTMYKKSDLKRTVLELQDLQINTKTCTLNAVREKYKQSKFKCVSTLRPQKPVQSLF</sequence>
<comment type="similarity">
    <text evidence="1">Belongs to the cyclin family. Cyclin AB subfamily.</text>
</comment>
<dbReference type="SMART" id="SM01332">
    <property type="entry name" value="Cyclin_C"/>
    <property type="match status" value="1"/>
</dbReference>
<evidence type="ECO:0000256" key="5">
    <source>
        <dbReference type="RuleBase" id="RU000383"/>
    </source>
</evidence>
<dbReference type="InterPro" id="IPR004367">
    <property type="entry name" value="Cyclin_C-dom"/>
</dbReference>
<dbReference type="InterPro" id="IPR036915">
    <property type="entry name" value="Cyclin-like_sf"/>
</dbReference>
<dbReference type="GO" id="GO:0051301">
    <property type="term" value="P:cell division"/>
    <property type="evidence" value="ECO:0007669"/>
    <property type="project" value="UniProtKB-KW"/>
</dbReference>
<dbReference type="PANTHER" id="PTHR10177">
    <property type="entry name" value="CYCLINS"/>
    <property type="match status" value="1"/>
</dbReference>
<dbReference type="PIRSF" id="PIRSF001771">
    <property type="entry name" value="Cyclin_A_B_D_E"/>
    <property type="match status" value="1"/>
</dbReference>
<dbReference type="SUPFAM" id="SSF47954">
    <property type="entry name" value="Cyclin-like"/>
    <property type="match status" value="2"/>
</dbReference>
<proteinExistence type="inferred from homology"/>
<dbReference type="GO" id="GO:0044772">
    <property type="term" value="P:mitotic cell cycle phase transition"/>
    <property type="evidence" value="ECO:0007669"/>
    <property type="project" value="InterPro"/>
</dbReference>
<feature type="region of interest" description="Disordered" evidence="6">
    <location>
        <begin position="184"/>
        <end position="204"/>
    </location>
</feature>
<evidence type="ECO:0000256" key="4">
    <source>
        <dbReference type="ARBA" id="ARBA00023306"/>
    </source>
</evidence>
<keyword evidence="10" id="KW-1185">Reference proteome</keyword>
<dbReference type="GO" id="GO:0016538">
    <property type="term" value="F:cyclin-dependent protein serine/threonine kinase regulator activity"/>
    <property type="evidence" value="ECO:0007669"/>
    <property type="project" value="InterPro"/>
</dbReference>
<protein>
    <submittedName>
        <fullName evidence="9">Uncharacterized protein</fullName>
    </submittedName>
</protein>
<dbReference type="Proteomes" id="UP000250235">
    <property type="component" value="Unassembled WGS sequence"/>
</dbReference>
<dbReference type="InterPro" id="IPR039361">
    <property type="entry name" value="Cyclin"/>
</dbReference>
<dbReference type="CDD" id="cd20562">
    <property type="entry name" value="CYCLIN_AtCycA_like_rpt1"/>
    <property type="match status" value="1"/>
</dbReference>
<gene>
    <name evidence="9" type="ORF">F511_23670</name>
</gene>
<feature type="domain" description="Cyclin C-terminal" evidence="8">
    <location>
        <begin position="368"/>
        <end position="491"/>
    </location>
</feature>
<accession>A0A2Z7D3B2</accession>
<keyword evidence="4" id="KW-0131">Cell cycle</keyword>
<dbReference type="CDD" id="cd20506">
    <property type="entry name" value="CYCLIN_AtCycA-like_rpt2"/>
    <property type="match status" value="1"/>
</dbReference>
<evidence type="ECO:0000259" key="7">
    <source>
        <dbReference type="SMART" id="SM00385"/>
    </source>
</evidence>
<feature type="domain" description="Cyclin-like" evidence="7">
    <location>
        <begin position="275"/>
        <end position="359"/>
    </location>
</feature>
<evidence type="ECO:0000256" key="2">
    <source>
        <dbReference type="ARBA" id="ARBA00022618"/>
    </source>
</evidence>
<dbReference type="FunFam" id="1.10.472.10:FF:000013">
    <property type="entry name" value="Cyclin A1"/>
    <property type="match status" value="1"/>
</dbReference>
<dbReference type="FunFam" id="1.10.472.10:FF:000167">
    <property type="entry name" value="Mitotic cyclin 6"/>
    <property type="match status" value="1"/>
</dbReference>
<dbReference type="Pfam" id="PF00134">
    <property type="entry name" value="Cyclin_N"/>
    <property type="match status" value="1"/>
</dbReference>
<feature type="domain" description="Cyclin-like" evidence="7">
    <location>
        <begin position="372"/>
        <end position="460"/>
    </location>
</feature>
<evidence type="ECO:0000313" key="10">
    <source>
        <dbReference type="Proteomes" id="UP000250235"/>
    </source>
</evidence>
<evidence type="ECO:0000256" key="1">
    <source>
        <dbReference type="ARBA" id="ARBA00006955"/>
    </source>
</evidence>
<evidence type="ECO:0000256" key="3">
    <source>
        <dbReference type="ARBA" id="ARBA00023127"/>
    </source>
</evidence>
<dbReference type="Gene3D" id="1.10.472.10">
    <property type="entry name" value="Cyclin-like"/>
    <property type="match status" value="2"/>
</dbReference>
<keyword evidence="3 5" id="KW-0195">Cyclin</keyword>
<dbReference type="InterPro" id="IPR048258">
    <property type="entry name" value="Cyclins_cyclin-box"/>
</dbReference>
<dbReference type="AlphaFoldDB" id="A0A2Z7D3B2"/>
<keyword evidence="2" id="KW-0132">Cell division</keyword>